<accession>X0ZVU2</accession>
<name>X0ZVU2_9ZZZZ</name>
<dbReference type="Pfam" id="PF00890">
    <property type="entry name" value="FAD_binding_2"/>
    <property type="match status" value="1"/>
</dbReference>
<dbReference type="SUPFAM" id="SSF51905">
    <property type="entry name" value="FAD/NAD(P)-binding domain"/>
    <property type="match status" value="1"/>
</dbReference>
<organism evidence="4">
    <name type="scientific">marine sediment metagenome</name>
    <dbReference type="NCBI Taxonomy" id="412755"/>
    <lineage>
        <taxon>unclassified sequences</taxon>
        <taxon>metagenomes</taxon>
        <taxon>ecological metagenomes</taxon>
    </lineage>
</organism>
<dbReference type="EMBL" id="BART01009048">
    <property type="protein sequence ID" value="GAG62022.1"/>
    <property type="molecule type" value="Genomic_DNA"/>
</dbReference>
<dbReference type="GO" id="GO:0016491">
    <property type="term" value="F:oxidoreductase activity"/>
    <property type="evidence" value="ECO:0007669"/>
    <property type="project" value="UniProtKB-KW"/>
</dbReference>
<gene>
    <name evidence="4" type="ORF">S01H4_20168</name>
</gene>
<proteinExistence type="predicted"/>
<sequence length="57" mass="6377">MKNNNILIIGAGISGIEAALTLGEQGYRVILVEKTVKKIVNTDFFVEYPHYLNNLKI</sequence>
<comment type="caution">
    <text evidence="4">The sequence shown here is derived from an EMBL/GenBank/DDBJ whole genome shotgun (WGS) entry which is preliminary data.</text>
</comment>
<evidence type="ECO:0000313" key="4">
    <source>
        <dbReference type="EMBL" id="GAG62022.1"/>
    </source>
</evidence>
<evidence type="ECO:0000256" key="2">
    <source>
        <dbReference type="ARBA" id="ARBA00023002"/>
    </source>
</evidence>
<dbReference type="InterPro" id="IPR036188">
    <property type="entry name" value="FAD/NAD-bd_sf"/>
</dbReference>
<dbReference type="AlphaFoldDB" id="X0ZVU2"/>
<reference evidence="4" key="1">
    <citation type="journal article" date="2014" name="Front. Microbiol.">
        <title>High frequency of phylogenetically diverse reductive dehalogenase-homologous genes in deep subseafloor sedimentary metagenomes.</title>
        <authorList>
            <person name="Kawai M."/>
            <person name="Futagami T."/>
            <person name="Toyoda A."/>
            <person name="Takaki Y."/>
            <person name="Nishi S."/>
            <person name="Hori S."/>
            <person name="Arai W."/>
            <person name="Tsubouchi T."/>
            <person name="Morono Y."/>
            <person name="Uchiyama I."/>
            <person name="Ito T."/>
            <person name="Fujiyama A."/>
            <person name="Inagaki F."/>
            <person name="Takami H."/>
        </authorList>
    </citation>
    <scope>NUCLEOTIDE SEQUENCE</scope>
    <source>
        <strain evidence="4">Expedition CK06-06</strain>
    </source>
</reference>
<keyword evidence="2" id="KW-0560">Oxidoreductase</keyword>
<dbReference type="InterPro" id="IPR003953">
    <property type="entry name" value="FAD-dep_OxRdtase_2_FAD-bd"/>
</dbReference>
<evidence type="ECO:0000259" key="3">
    <source>
        <dbReference type="Pfam" id="PF00890"/>
    </source>
</evidence>
<feature type="domain" description="FAD-dependent oxidoreductase 2 FAD-binding" evidence="3">
    <location>
        <begin position="6"/>
        <end position="43"/>
    </location>
</feature>
<evidence type="ECO:0000256" key="1">
    <source>
        <dbReference type="ARBA" id="ARBA00022630"/>
    </source>
</evidence>
<protein>
    <recommendedName>
        <fullName evidence="3">FAD-dependent oxidoreductase 2 FAD-binding domain-containing protein</fullName>
    </recommendedName>
</protein>
<keyword evidence="1" id="KW-0285">Flavoprotein</keyword>
<dbReference type="Gene3D" id="3.40.50.720">
    <property type="entry name" value="NAD(P)-binding Rossmann-like Domain"/>
    <property type="match status" value="1"/>
</dbReference>